<dbReference type="NCBIfam" id="TIGR02141">
    <property type="entry name" value="modB_ABC"/>
    <property type="match status" value="1"/>
</dbReference>
<dbReference type="CDD" id="cd06261">
    <property type="entry name" value="TM_PBP2"/>
    <property type="match status" value="1"/>
</dbReference>
<dbReference type="SMART" id="SM00382">
    <property type="entry name" value="AAA"/>
    <property type="match status" value="1"/>
</dbReference>
<comment type="caution">
    <text evidence="15">The sequence shown here is derived from an EMBL/GenBank/DDBJ whole genome shotgun (WGS) entry which is preliminary data.</text>
</comment>
<dbReference type="Gene3D" id="3.40.50.300">
    <property type="entry name" value="P-loop containing nucleotide triphosphate hydrolases"/>
    <property type="match status" value="1"/>
</dbReference>
<evidence type="ECO:0000256" key="6">
    <source>
        <dbReference type="ARBA" id="ARBA00022840"/>
    </source>
</evidence>
<dbReference type="PROSITE" id="PS50928">
    <property type="entry name" value="ABC_TM1"/>
    <property type="match status" value="1"/>
</dbReference>
<dbReference type="PROSITE" id="PS51866">
    <property type="entry name" value="MOP"/>
    <property type="match status" value="1"/>
</dbReference>
<dbReference type="InterPro" id="IPR003593">
    <property type="entry name" value="AAA+_ATPase"/>
</dbReference>
<dbReference type="InterPro" id="IPR017871">
    <property type="entry name" value="ABC_transporter-like_CS"/>
</dbReference>
<evidence type="ECO:0000313" key="16">
    <source>
        <dbReference type="Proteomes" id="UP001183585"/>
    </source>
</evidence>
<dbReference type="InterPro" id="IPR008995">
    <property type="entry name" value="Mo/tungstate-bd_C_term_dom"/>
</dbReference>
<evidence type="ECO:0000256" key="2">
    <source>
        <dbReference type="ARBA" id="ARBA00022448"/>
    </source>
</evidence>
<evidence type="ECO:0000256" key="11">
    <source>
        <dbReference type="SAM" id="MobiDB-lite"/>
    </source>
</evidence>
<dbReference type="PANTHER" id="PTHR42781">
    <property type="entry name" value="SPERMIDINE/PUTRESCINE IMPORT ATP-BINDING PROTEIN POTA"/>
    <property type="match status" value="1"/>
</dbReference>
<feature type="transmembrane region" description="Helical" evidence="10">
    <location>
        <begin position="172"/>
        <end position="194"/>
    </location>
</feature>
<feature type="transmembrane region" description="Helical" evidence="10">
    <location>
        <begin position="231"/>
        <end position="254"/>
    </location>
</feature>
<dbReference type="InterPro" id="IPR004606">
    <property type="entry name" value="Mop_domain"/>
</dbReference>
<dbReference type="InterPro" id="IPR035906">
    <property type="entry name" value="MetI-like_sf"/>
</dbReference>
<dbReference type="InterPro" id="IPR003439">
    <property type="entry name" value="ABC_transporter-like_ATP-bd"/>
</dbReference>
<accession>A0ABU2CQA2</accession>
<sequence>MNGLPRWAVLPAALGALLVVLPVASLLTRVDVGSLWPLLTSPGARDALWLSLRTAVVATILCVVLGVPLALVLARASFPGRRVVRALLLLPLVLPPVVGGLALLTLLGRSGLLGGVLEVIGVRVPFTTAAVVLAQAFVALPFLVLTLDGALRSHDTAYEDVAATLGARPTRVLLRVTLPALAPALVSGTVLAFARALGEFGATITFAGALQGVTQTLPLEIYLQRSSDPDAAVALSLVLVVVALAIIVAAYGPWFPQVPELPGAQRPDGPPSGPVPGGTGTDATVPGVTASGTTASGAGGRPPVPLVVRVRVPGRGVDISLDVPAGEVVAVLGPNGAGKSTLLQAVAGLGDRSGDVAVTIGDRVLAGPRVSTTPPRDRRVGWLGQRALLLRHLSVTDNVAFGPVSRGTPRAAARPFARALLSDVGAAHLAGRRPHELSGGQAQRVAIARALATDPDVLLIDEPFSALDVGAAQHARLLLQAAQRAAPRTTLLVTHDLLDVAQLADRVVVLEDGRVVEDGPTAEVLARPRSAFGGRFAGVNLLVGRVVAVRDTTASRAAVGDAAAGVESGPEGGAAEVWAAVLTTAFGDVHGTTEDTLEADAEAVALFEPRSVSVYRDPPGGSPRNAFAVVLTGIEPHGPLLRVWAVADLPGAGPEQIAADLTPAAVAELGAVPAERLWFVVKAAEVTVLHR</sequence>
<keyword evidence="5" id="KW-0547">Nucleotide-binding</keyword>
<evidence type="ECO:0000256" key="3">
    <source>
        <dbReference type="ARBA" id="ARBA00022505"/>
    </source>
</evidence>
<proteinExistence type="inferred from homology"/>
<dbReference type="InterPro" id="IPR006469">
    <property type="entry name" value="NifC_ABC_porter"/>
</dbReference>
<comment type="subcellular location">
    <subcellularLocation>
        <location evidence="10">Cell membrane</location>
        <topology evidence="10">Multi-pass membrane protein</topology>
    </subcellularLocation>
    <subcellularLocation>
        <location evidence="1">Membrane</location>
        <topology evidence="1">Multi-pass membrane protein</topology>
    </subcellularLocation>
</comment>
<keyword evidence="2 10" id="KW-0813">Transport</keyword>
<evidence type="ECO:0000256" key="9">
    <source>
        <dbReference type="PROSITE-ProRule" id="PRU01213"/>
    </source>
</evidence>
<feature type="domain" description="Mop" evidence="14">
    <location>
        <begin position="620"/>
        <end position="690"/>
    </location>
</feature>
<feature type="transmembrane region" description="Helical" evidence="10">
    <location>
        <begin position="128"/>
        <end position="151"/>
    </location>
</feature>
<keyword evidence="16" id="KW-1185">Reference proteome</keyword>
<feature type="region of interest" description="Disordered" evidence="11">
    <location>
        <begin position="262"/>
        <end position="302"/>
    </location>
</feature>
<dbReference type="SUPFAM" id="SSF161098">
    <property type="entry name" value="MetI-like"/>
    <property type="match status" value="1"/>
</dbReference>
<evidence type="ECO:0000256" key="8">
    <source>
        <dbReference type="ARBA" id="ARBA00023136"/>
    </source>
</evidence>
<dbReference type="Gene3D" id="1.10.3720.10">
    <property type="entry name" value="MetI-like"/>
    <property type="match status" value="1"/>
</dbReference>
<keyword evidence="4 10" id="KW-0812">Transmembrane</keyword>
<dbReference type="SUPFAM" id="SSF50331">
    <property type="entry name" value="MOP-like"/>
    <property type="match status" value="1"/>
</dbReference>
<dbReference type="PROSITE" id="PS00211">
    <property type="entry name" value="ABC_TRANSPORTER_1"/>
    <property type="match status" value="1"/>
</dbReference>
<dbReference type="Proteomes" id="UP001183585">
    <property type="component" value="Unassembled WGS sequence"/>
</dbReference>
<evidence type="ECO:0000313" key="15">
    <source>
        <dbReference type="EMBL" id="MDR7383526.1"/>
    </source>
</evidence>
<dbReference type="PROSITE" id="PS50893">
    <property type="entry name" value="ABC_TRANSPORTER_2"/>
    <property type="match status" value="1"/>
</dbReference>
<reference evidence="15 16" key="1">
    <citation type="submission" date="2023-07" db="EMBL/GenBank/DDBJ databases">
        <title>Sequencing the genomes of 1000 actinobacteria strains.</title>
        <authorList>
            <person name="Klenk H.-P."/>
        </authorList>
    </citation>
    <scope>NUCLEOTIDE SEQUENCE [LARGE SCALE GENOMIC DNA]</scope>
    <source>
        <strain evidence="15 16">DSM 45554</strain>
    </source>
</reference>
<dbReference type="SUPFAM" id="SSF52540">
    <property type="entry name" value="P-loop containing nucleoside triphosphate hydrolases"/>
    <property type="match status" value="1"/>
</dbReference>
<feature type="domain" description="ABC transporter" evidence="12">
    <location>
        <begin position="301"/>
        <end position="537"/>
    </location>
</feature>
<protein>
    <submittedName>
        <fullName evidence="15">Molybdate transport system permease protein</fullName>
    </submittedName>
</protein>
<feature type="transmembrane region" description="Helical" evidence="10">
    <location>
        <begin position="50"/>
        <end position="74"/>
    </location>
</feature>
<dbReference type="InterPro" id="IPR050093">
    <property type="entry name" value="ABC_SmlMolc_Importer"/>
</dbReference>
<evidence type="ECO:0000259" key="14">
    <source>
        <dbReference type="PROSITE" id="PS51866"/>
    </source>
</evidence>
<dbReference type="PANTHER" id="PTHR42781:SF4">
    <property type="entry name" value="SPERMIDINE_PUTRESCINE IMPORT ATP-BINDING PROTEIN POTA"/>
    <property type="match status" value="1"/>
</dbReference>
<dbReference type="Gene3D" id="2.40.50.100">
    <property type="match status" value="1"/>
</dbReference>
<feature type="transmembrane region" description="Helical" evidence="10">
    <location>
        <begin position="86"/>
        <end position="108"/>
    </location>
</feature>
<dbReference type="InterPro" id="IPR000515">
    <property type="entry name" value="MetI-like"/>
</dbReference>
<evidence type="ECO:0000256" key="7">
    <source>
        <dbReference type="ARBA" id="ARBA00022989"/>
    </source>
</evidence>
<dbReference type="EMBL" id="JAVDYE010000001">
    <property type="protein sequence ID" value="MDR7383526.1"/>
    <property type="molecule type" value="Genomic_DNA"/>
</dbReference>
<dbReference type="Pfam" id="PF00005">
    <property type="entry name" value="ABC_tran"/>
    <property type="match status" value="1"/>
</dbReference>
<dbReference type="InterPro" id="IPR027417">
    <property type="entry name" value="P-loop_NTPase"/>
</dbReference>
<organism evidence="15 16">
    <name type="scientific">Promicromonospora iranensis</name>
    <dbReference type="NCBI Taxonomy" id="1105144"/>
    <lineage>
        <taxon>Bacteria</taxon>
        <taxon>Bacillati</taxon>
        <taxon>Actinomycetota</taxon>
        <taxon>Actinomycetes</taxon>
        <taxon>Micrococcales</taxon>
        <taxon>Promicromonosporaceae</taxon>
        <taxon>Promicromonospora</taxon>
    </lineage>
</organism>
<evidence type="ECO:0000256" key="4">
    <source>
        <dbReference type="ARBA" id="ARBA00022692"/>
    </source>
</evidence>
<gene>
    <name evidence="15" type="ORF">J2S48_003041</name>
</gene>
<dbReference type="NCBIfam" id="TIGR01581">
    <property type="entry name" value="Mo_ABC_porter"/>
    <property type="match status" value="1"/>
</dbReference>
<evidence type="ECO:0000256" key="5">
    <source>
        <dbReference type="ARBA" id="ARBA00022741"/>
    </source>
</evidence>
<evidence type="ECO:0000256" key="1">
    <source>
        <dbReference type="ARBA" id="ARBA00004141"/>
    </source>
</evidence>
<dbReference type="InterPro" id="IPR011867">
    <property type="entry name" value="ModB_ABC"/>
</dbReference>
<keyword evidence="7 10" id="KW-1133">Transmembrane helix</keyword>
<dbReference type="RefSeq" id="WP_310243048.1">
    <property type="nucleotide sequence ID" value="NZ_JAJQQP010000019.1"/>
</dbReference>
<keyword evidence="3 9" id="KW-0500">Molybdenum</keyword>
<name>A0ABU2CQA2_9MICO</name>
<dbReference type="Pfam" id="PF00528">
    <property type="entry name" value="BPD_transp_1"/>
    <property type="match status" value="1"/>
</dbReference>
<evidence type="ECO:0000259" key="13">
    <source>
        <dbReference type="PROSITE" id="PS50928"/>
    </source>
</evidence>
<keyword evidence="8 10" id="KW-0472">Membrane</keyword>
<keyword evidence="6" id="KW-0067">ATP-binding</keyword>
<comment type="similarity">
    <text evidence="10">Belongs to the binding-protein-dependent transport system permease family.</text>
</comment>
<feature type="domain" description="ABC transmembrane type-1" evidence="13">
    <location>
        <begin position="48"/>
        <end position="250"/>
    </location>
</feature>
<evidence type="ECO:0000259" key="12">
    <source>
        <dbReference type="PROSITE" id="PS50893"/>
    </source>
</evidence>
<feature type="transmembrane region" description="Helical" evidence="10">
    <location>
        <begin position="200"/>
        <end position="219"/>
    </location>
</feature>
<evidence type="ECO:0000256" key="10">
    <source>
        <dbReference type="RuleBase" id="RU363032"/>
    </source>
</evidence>